<dbReference type="InterPro" id="IPR050248">
    <property type="entry name" value="Polysacc_deacetylase_ArnD"/>
</dbReference>
<dbReference type="PANTHER" id="PTHR10587">
    <property type="entry name" value="GLYCOSYL TRANSFERASE-RELATED"/>
    <property type="match status" value="1"/>
</dbReference>
<dbReference type="Proteomes" id="UP000774000">
    <property type="component" value="Unassembled WGS sequence"/>
</dbReference>
<keyword evidence="5" id="KW-1185">Reference proteome</keyword>
<dbReference type="InterPro" id="IPR002509">
    <property type="entry name" value="NODB_dom"/>
</dbReference>
<dbReference type="GO" id="GO:0016020">
    <property type="term" value="C:membrane"/>
    <property type="evidence" value="ECO:0007669"/>
    <property type="project" value="TreeGrafter"/>
</dbReference>
<keyword evidence="2" id="KW-0378">Hydrolase</keyword>
<proteinExistence type="predicted"/>
<dbReference type="Pfam" id="PF01522">
    <property type="entry name" value="Polysacc_deac_1"/>
    <property type="match status" value="1"/>
</dbReference>
<reference evidence="4" key="1">
    <citation type="submission" date="2021-01" db="EMBL/GenBank/DDBJ databases">
        <title>Genomic Encyclopedia of Type Strains, Phase IV (KMG-IV): sequencing the most valuable type-strain genomes for metagenomic binning, comparative biology and taxonomic classification.</title>
        <authorList>
            <person name="Goeker M."/>
        </authorList>
    </citation>
    <scope>NUCLEOTIDE SEQUENCE</scope>
    <source>
        <strain evidence="4">DSM 23230</strain>
    </source>
</reference>
<dbReference type="PROSITE" id="PS51677">
    <property type="entry name" value="NODB"/>
    <property type="match status" value="1"/>
</dbReference>
<evidence type="ECO:0000256" key="1">
    <source>
        <dbReference type="ARBA" id="ARBA00022723"/>
    </source>
</evidence>
<feature type="domain" description="NodB homology" evidence="3">
    <location>
        <begin position="60"/>
        <end position="161"/>
    </location>
</feature>
<gene>
    <name evidence="4" type="ORF">JOC47_002789</name>
</gene>
<organism evidence="4 5">
    <name type="scientific">Halanaerobacter jeridensis</name>
    <dbReference type="NCBI Taxonomy" id="706427"/>
    <lineage>
        <taxon>Bacteria</taxon>
        <taxon>Bacillati</taxon>
        <taxon>Bacillota</taxon>
        <taxon>Clostridia</taxon>
        <taxon>Halanaerobiales</taxon>
        <taxon>Halobacteroidaceae</taxon>
        <taxon>Halanaerobacter</taxon>
    </lineage>
</organism>
<comment type="caution">
    <text evidence="4">The sequence shown here is derived from an EMBL/GenBank/DDBJ whole genome shotgun (WGS) entry which is preliminary data.</text>
</comment>
<evidence type="ECO:0000259" key="3">
    <source>
        <dbReference type="PROSITE" id="PS51677"/>
    </source>
</evidence>
<keyword evidence="1" id="KW-0479">Metal-binding</keyword>
<dbReference type="EMBL" id="JAFBDQ010000020">
    <property type="protein sequence ID" value="MBM7557921.1"/>
    <property type="molecule type" value="Genomic_DNA"/>
</dbReference>
<evidence type="ECO:0000256" key="2">
    <source>
        <dbReference type="ARBA" id="ARBA00022801"/>
    </source>
</evidence>
<sequence length="161" mass="18496">MSHKKIKFFYLPLNRQVIFSLLLTVILVSYGVIEFDNTKSEQAVFNPQPKAYYQGPSDKDQMALAVNVAWGTEYIPQMLEILADEEVAATFFLVGNWVEKFPELVVEIKEAGHELGNHGYRHRHPQKLVEEELIALIKKNEDLIQDNADYKTSLFAPLMVK</sequence>
<dbReference type="GO" id="GO:0016810">
    <property type="term" value="F:hydrolase activity, acting on carbon-nitrogen (but not peptide) bonds"/>
    <property type="evidence" value="ECO:0007669"/>
    <property type="project" value="InterPro"/>
</dbReference>
<dbReference type="InterPro" id="IPR011330">
    <property type="entry name" value="Glyco_hydro/deAcase_b/a-brl"/>
</dbReference>
<dbReference type="GO" id="GO:0046872">
    <property type="term" value="F:metal ion binding"/>
    <property type="evidence" value="ECO:0007669"/>
    <property type="project" value="UniProtKB-KW"/>
</dbReference>
<accession>A0A938XX80</accession>
<dbReference type="Gene3D" id="3.20.20.370">
    <property type="entry name" value="Glycoside hydrolase/deacetylase"/>
    <property type="match status" value="1"/>
</dbReference>
<dbReference type="GO" id="GO:0005975">
    <property type="term" value="P:carbohydrate metabolic process"/>
    <property type="evidence" value="ECO:0007669"/>
    <property type="project" value="InterPro"/>
</dbReference>
<dbReference type="PANTHER" id="PTHR10587:SF133">
    <property type="entry name" value="CHITIN DEACETYLASE 1-RELATED"/>
    <property type="match status" value="1"/>
</dbReference>
<dbReference type="SUPFAM" id="SSF88713">
    <property type="entry name" value="Glycoside hydrolase/deacetylase"/>
    <property type="match status" value="1"/>
</dbReference>
<name>A0A938XX80_9FIRM</name>
<dbReference type="RefSeq" id="WP_239551268.1">
    <property type="nucleotide sequence ID" value="NZ_JAFBDQ010000020.1"/>
</dbReference>
<evidence type="ECO:0000313" key="5">
    <source>
        <dbReference type="Proteomes" id="UP000774000"/>
    </source>
</evidence>
<protein>
    <submittedName>
        <fullName evidence="4">Peptidoglycan/xylan/chitin deacetylase (PgdA/CDA1 family)</fullName>
    </submittedName>
</protein>
<evidence type="ECO:0000313" key="4">
    <source>
        <dbReference type="EMBL" id="MBM7557921.1"/>
    </source>
</evidence>
<dbReference type="AlphaFoldDB" id="A0A938XX80"/>